<dbReference type="HOGENOM" id="CLU_2665783_0_0_6"/>
<evidence type="ECO:0000313" key="2">
    <source>
        <dbReference type="Proteomes" id="UP000030901"/>
    </source>
</evidence>
<gene>
    <name evidence="1" type="ORF">FPB0191_02244</name>
</gene>
<dbReference type="Proteomes" id="UP000030901">
    <property type="component" value="Chromosome"/>
</dbReference>
<name>A0A0A7S3P4_FRIPE</name>
<proteinExistence type="predicted"/>
<reference evidence="1 2" key="1">
    <citation type="journal article" date="2014" name="Appl. Environ. Microbiol.">
        <title>Gut symbionts from distinct hosts exhibit genotoxic activity via divergent colibactin biosynthetic pathways.</title>
        <authorList>
            <person name="Engel P."/>
            <person name="Vizcaino M.I."/>
            <person name="Crawford J.M."/>
        </authorList>
    </citation>
    <scope>NUCLEOTIDE SEQUENCE [LARGE SCALE GENOMIC DNA]</scope>
    <source>
        <strain evidence="1 2">PEB0191</strain>
    </source>
</reference>
<dbReference type="EMBL" id="CP009056">
    <property type="protein sequence ID" value="AJA46048.1"/>
    <property type="molecule type" value="Genomic_DNA"/>
</dbReference>
<evidence type="ECO:0000313" key="1">
    <source>
        <dbReference type="EMBL" id="AJA46048.1"/>
    </source>
</evidence>
<dbReference type="AlphaFoldDB" id="A0A0A7S3P4"/>
<keyword evidence="2" id="KW-1185">Reference proteome</keyword>
<protein>
    <submittedName>
        <fullName evidence="1">Uncharacterized protein</fullName>
    </submittedName>
</protein>
<organism evidence="1 2">
    <name type="scientific">Frischella perrara</name>
    <dbReference type="NCBI Taxonomy" id="1267021"/>
    <lineage>
        <taxon>Bacteria</taxon>
        <taxon>Pseudomonadati</taxon>
        <taxon>Pseudomonadota</taxon>
        <taxon>Gammaproteobacteria</taxon>
        <taxon>Orbales</taxon>
        <taxon>Orbaceae</taxon>
        <taxon>Frischella</taxon>
    </lineage>
</organism>
<dbReference type="KEGG" id="fpp:FPB0191_02244"/>
<sequence>MLLTFKWYLVWVNKPNIALIACLLKGSIDVATLFNNLNSVTDMSYKANTLTIDSHKRDILSSVIPATLIRPELTI</sequence>
<accession>A0A0A7S3P4</accession>